<dbReference type="InterPro" id="IPR027417">
    <property type="entry name" value="P-loop_NTPase"/>
</dbReference>
<dbReference type="GeneID" id="59337262"/>
<dbReference type="InterPro" id="IPR045055">
    <property type="entry name" value="DNA2/NAM7-like"/>
</dbReference>
<gene>
    <name evidence="2" type="ORF">HO133_008867</name>
</gene>
<protein>
    <recommendedName>
        <fullName evidence="1">DNA2/NAM7 helicase-like C-terminal domain-containing protein</fullName>
    </recommendedName>
</protein>
<dbReference type="EMBL" id="JACCJB010000005">
    <property type="protein sequence ID" value="KAF6227423.1"/>
    <property type="molecule type" value="Genomic_DNA"/>
</dbReference>
<organism evidence="2 3">
    <name type="scientific">Letharia lupina</name>
    <dbReference type="NCBI Taxonomy" id="560253"/>
    <lineage>
        <taxon>Eukaryota</taxon>
        <taxon>Fungi</taxon>
        <taxon>Dikarya</taxon>
        <taxon>Ascomycota</taxon>
        <taxon>Pezizomycotina</taxon>
        <taxon>Lecanoromycetes</taxon>
        <taxon>OSLEUM clade</taxon>
        <taxon>Lecanoromycetidae</taxon>
        <taxon>Lecanorales</taxon>
        <taxon>Lecanorineae</taxon>
        <taxon>Parmeliaceae</taxon>
        <taxon>Letharia</taxon>
    </lineage>
</organism>
<evidence type="ECO:0000259" key="1">
    <source>
        <dbReference type="Pfam" id="PF13087"/>
    </source>
</evidence>
<evidence type="ECO:0000313" key="2">
    <source>
        <dbReference type="EMBL" id="KAF6227423.1"/>
    </source>
</evidence>
<proteinExistence type="predicted"/>
<dbReference type="Gene3D" id="3.40.50.300">
    <property type="entry name" value="P-loop containing nucleotide triphosphate hydrolases"/>
    <property type="match status" value="1"/>
</dbReference>
<name>A0A8H6CQ05_9LECA</name>
<accession>A0A8H6CQ05</accession>
<dbReference type="Proteomes" id="UP000593566">
    <property type="component" value="Unassembled WGS sequence"/>
</dbReference>
<dbReference type="AlphaFoldDB" id="A0A8H6CQ05"/>
<feature type="domain" description="DNA2/NAM7 helicase-like C-terminal" evidence="1">
    <location>
        <begin position="2"/>
        <end position="55"/>
    </location>
</feature>
<sequence length="157" mass="17354">MATTDSAQGKEYDFVILDLVSPGGRQYALGFRTDPRRMCVALSKAKIGLLIIGNKNKANVAYPGAGTRAWKQLIDDHVTKDAVCEKDAWDFSGQVKALMREHYIPGVLYEEAPRRGYLIARYPYSTIAKTLANILLEGADISSILLSMDYGAIFSFL</sequence>
<keyword evidence="3" id="KW-1185">Reference proteome</keyword>
<evidence type="ECO:0000313" key="3">
    <source>
        <dbReference type="Proteomes" id="UP000593566"/>
    </source>
</evidence>
<reference evidence="2 3" key="1">
    <citation type="journal article" date="2020" name="Genomics">
        <title>Complete, high-quality genomes from long-read metagenomic sequencing of two wolf lichen thalli reveals enigmatic genome architecture.</title>
        <authorList>
            <person name="McKenzie S.K."/>
            <person name="Walston R.F."/>
            <person name="Allen J.L."/>
        </authorList>
    </citation>
    <scope>NUCLEOTIDE SEQUENCE [LARGE SCALE GENOMIC DNA]</scope>
    <source>
        <strain evidence="2">WasteWater1</strain>
    </source>
</reference>
<dbReference type="PANTHER" id="PTHR10887">
    <property type="entry name" value="DNA2/NAM7 HELICASE FAMILY"/>
    <property type="match status" value="1"/>
</dbReference>
<dbReference type="InterPro" id="IPR041679">
    <property type="entry name" value="DNA2/NAM7-like_C"/>
</dbReference>
<dbReference type="RefSeq" id="XP_037155731.1">
    <property type="nucleotide sequence ID" value="XM_037299730.1"/>
</dbReference>
<comment type="caution">
    <text evidence="2">The sequence shown here is derived from an EMBL/GenBank/DDBJ whole genome shotgun (WGS) entry which is preliminary data.</text>
</comment>
<dbReference type="PANTHER" id="PTHR10887:SF495">
    <property type="entry name" value="HELICASE SENATAXIN ISOFORM X1-RELATED"/>
    <property type="match status" value="1"/>
</dbReference>
<dbReference type="Pfam" id="PF13087">
    <property type="entry name" value="AAA_12"/>
    <property type="match status" value="1"/>
</dbReference>